<dbReference type="Pfam" id="PF11008">
    <property type="entry name" value="DUF2846"/>
    <property type="match status" value="1"/>
</dbReference>
<sequence>MLIERAGRLRPASRINEHDPEGITMRWNWRASGAVTVLTTTIAMAGCASSEPQKPIYRDMWASVPSPAAGQGRIVFFRNSAKLGGASGDQVKVNDKPAGVMPNGGFFYLDEPAGQYTITTSSAPDKPLTVDVAPGETKYVRMQVPFALIAGPLTPSLEREPGKAREELSMLRYVGSGPGSAVAKTQ</sequence>
<protein>
    <submittedName>
        <fullName evidence="2">DUF2846 domain-containing protein</fullName>
    </submittedName>
</protein>
<dbReference type="Proteomes" id="UP000220629">
    <property type="component" value="Unassembled WGS sequence"/>
</dbReference>
<evidence type="ECO:0000313" key="2">
    <source>
        <dbReference type="EMBL" id="PEH37567.1"/>
    </source>
</evidence>
<gene>
    <name evidence="2" type="ORF">CRM94_23915</name>
</gene>
<feature type="domain" description="DUF2846" evidence="1">
    <location>
        <begin position="69"/>
        <end position="144"/>
    </location>
</feature>
<accession>A0A2A7S1P5</accession>
<dbReference type="EMBL" id="PDDY01000004">
    <property type="protein sequence ID" value="PEH37567.1"/>
    <property type="molecule type" value="Genomic_DNA"/>
</dbReference>
<name>A0A2A7S1P5_BURGA</name>
<dbReference type="InterPro" id="IPR022548">
    <property type="entry name" value="DUF2846"/>
</dbReference>
<dbReference type="AlphaFoldDB" id="A0A2A7S1P5"/>
<evidence type="ECO:0000259" key="1">
    <source>
        <dbReference type="Pfam" id="PF11008"/>
    </source>
</evidence>
<evidence type="ECO:0000313" key="3">
    <source>
        <dbReference type="Proteomes" id="UP000220629"/>
    </source>
</evidence>
<comment type="caution">
    <text evidence="2">The sequence shown here is derived from an EMBL/GenBank/DDBJ whole genome shotgun (WGS) entry which is preliminary data.</text>
</comment>
<reference evidence="3" key="1">
    <citation type="submission" date="2017-09" db="EMBL/GenBank/DDBJ databases">
        <title>FDA dAtabase for Regulatory Grade micrObial Sequences (FDA-ARGOS): Supporting development and validation of Infectious Disease Dx tests.</title>
        <authorList>
            <person name="Minogue T."/>
            <person name="Wolcott M."/>
            <person name="Wasieloski L."/>
            <person name="Aguilar W."/>
            <person name="Moore D."/>
            <person name="Tallon L."/>
            <person name="Sadzewicz L."/>
            <person name="Ott S."/>
            <person name="Zhao X."/>
            <person name="Nagaraj S."/>
            <person name="Vavikolanu K."/>
            <person name="Aluvathingal J."/>
            <person name="Nadendla S."/>
            <person name="Sichtig H."/>
        </authorList>
    </citation>
    <scope>NUCLEOTIDE SEQUENCE [LARGE SCALE GENOMIC DNA]</scope>
    <source>
        <strain evidence="3">FDAARGOS_390</strain>
    </source>
</reference>
<dbReference type="RefSeq" id="WP_096750534.1">
    <property type="nucleotide sequence ID" value="NZ_CADEWX010000002.1"/>
</dbReference>
<organism evidence="2 3">
    <name type="scientific">Burkholderia gladioli</name>
    <name type="common">Pseudomonas marginata</name>
    <name type="synonym">Phytomonas marginata</name>
    <dbReference type="NCBI Taxonomy" id="28095"/>
    <lineage>
        <taxon>Bacteria</taxon>
        <taxon>Pseudomonadati</taxon>
        <taxon>Pseudomonadota</taxon>
        <taxon>Betaproteobacteria</taxon>
        <taxon>Burkholderiales</taxon>
        <taxon>Burkholderiaceae</taxon>
        <taxon>Burkholderia</taxon>
    </lineage>
</organism>
<proteinExistence type="predicted"/>